<comment type="subcellular location">
    <subcellularLocation>
        <location evidence="1">Cell membrane</location>
        <topology evidence="1">Multi-pass membrane protein</topology>
    </subcellularLocation>
</comment>
<evidence type="ECO:0000256" key="4">
    <source>
        <dbReference type="ARBA" id="ARBA00022989"/>
    </source>
</evidence>
<gene>
    <name evidence="8" type="ORF">ACFPXP_14705</name>
</gene>
<comment type="caution">
    <text evidence="8">The sequence shown here is derived from an EMBL/GenBank/DDBJ whole genome shotgun (WGS) entry which is preliminary data.</text>
</comment>
<feature type="transmembrane region" description="Helical" evidence="6">
    <location>
        <begin position="31"/>
        <end position="52"/>
    </location>
</feature>
<feature type="transmembrane region" description="Helical" evidence="6">
    <location>
        <begin position="303"/>
        <end position="321"/>
    </location>
</feature>
<evidence type="ECO:0000256" key="5">
    <source>
        <dbReference type="ARBA" id="ARBA00023136"/>
    </source>
</evidence>
<evidence type="ECO:0000256" key="6">
    <source>
        <dbReference type="SAM" id="Phobius"/>
    </source>
</evidence>
<dbReference type="PANTHER" id="PTHR43129">
    <property type="entry name" value="FOSMIDOMYCIN RESISTANCE PROTEIN"/>
    <property type="match status" value="1"/>
</dbReference>
<evidence type="ECO:0000259" key="7">
    <source>
        <dbReference type="PROSITE" id="PS50850"/>
    </source>
</evidence>
<proteinExistence type="predicted"/>
<dbReference type="EMBL" id="JBHSQV010000168">
    <property type="protein sequence ID" value="MFC5987654.1"/>
    <property type="molecule type" value="Genomic_DNA"/>
</dbReference>
<feature type="transmembrane region" description="Helical" evidence="6">
    <location>
        <begin position="388"/>
        <end position="407"/>
    </location>
</feature>
<dbReference type="Proteomes" id="UP001596250">
    <property type="component" value="Unassembled WGS sequence"/>
</dbReference>
<protein>
    <submittedName>
        <fullName evidence="8">MFS transporter</fullName>
    </submittedName>
</protein>
<evidence type="ECO:0000256" key="1">
    <source>
        <dbReference type="ARBA" id="ARBA00004651"/>
    </source>
</evidence>
<dbReference type="Pfam" id="PF07690">
    <property type="entry name" value="MFS_1"/>
    <property type="match status" value="1"/>
</dbReference>
<dbReference type="CDD" id="cd17478">
    <property type="entry name" value="MFS_FsR"/>
    <property type="match status" value="1"/>
</dbReference>
<organism evidence="8 9">
    <name type="scientific">Marinicrinis lubricantis</name>
    <dbReference type="NCBI Taxonomy" id="2086470"/>
    <lineage>
        <taxon>Bacteria</taxon>
        <taxon>Bacillati</taxon>
        <taxon>Bacillota</taxon>
        <taxon>Bacilli</taxon>
        <taxon>Bacillales</taxon>
        <taxon>Paenibacillaceae</taxon>
    </lineage>
</organism>
<dbReference type="PROSITE" id="PS00216">
    <property type="entry name" value="SUGAR_TRANSPORT_1"/>
    <property type="match status" value="1"/>
</dbReference>
<feature type="domain" description="Major facilitator superfamily (MFS) profile" evidence="7">
    <location>
        <begin position="31"/>
        <end position="412"/>
    </location>
</feature>
<keyword evidence="2" id="KW-0813">Transport</keyword>
<evidence type="ECO:0000313" key="9">
    <source>
        <dbReference type="Proteomes" id="UP001596250"/>
    </source>
</evidence>
<reference evidence="9" key="1">
    <citation type="journal article" date="2019" name="Int. J. Syst. Evol. Microbiol.">
        <title>The Global Catalogue of Microorganisms (GCM) 10K type strain sequencing project: providing services to taxonomists for standard genome sequencing and annotation.</title>
        <authorList>
            <consortium name="The Broad Institute Genomics Platform"/>
            <consortium name="The Broad Institute Genome Sequencing Center for Infectious Disease"/>
            <person name="Wu L."/>
            <person name="Ma J."/>
        </authorList>
    </citation>
    <scope>NUCLEOTIDE SEQUENCE [LARGE SCALE GENOMIC DNA]</scope>
    <source>
        <strain evidence="9">CCM 8749</strain>
    </source>
</reference>
<feature type="transmembrane region" description="Helical" evidence="6">
    <location>
        <begin position="327"/>
        <end position="347"/>
    </location>
</feature>
<dbReference type="SUPFAM" id="SSF103473">
    <property type="entry name" value="MFS general substrate transporter"/>
    <property type="match status" value="1"/>
</dbReference>
<keyword evidence="3 6" id="KW-0812">Transmembrane</keyword>
<dbReference type="RefSeq" id="WP_379895103.1">
    <property type="nucleotide sequence ID" value="NZ_CBCSCT010000033.1"/>
</dbReference>
<evidence type="ECO:0000256" key="2">
    <source>
        <dbReference type="ARBA" id="ARBA00022448"/>
    </source>
</evidence>
<name>A0ABW1IRM2_9BACL</name>
<feature type="transmembrane region" description="Helical" evidence="6">
    <location>
        <begin position="118"/>
        <end position="136"/>
    </location>
</feature>
<dbReference type="InterPro" id="IPR011701">
    <property type="entry name" value="MFS"/>
</dbReference>
<evidence type="ECO:0000256" key="3">
    <source>
        <dbReference type="ARBA" id="ARBA00022692"/>
    </source>
</evidence>
<dbReference type="InterPro" id="IPR036259">
    <property type="entry name" value="MFS_trans_sf"/>
</dbReference>
<dbReference type="InterPro" id="IPR020846">
    <property type="entry name" value="MFS_dom"/>
</dbReference>
<accession>A0ABW1IRM2</accession>
<keyword evidence="5 6" id="KW-0472">Membrane</keyword>
<feature type="transmembrane region" description="Helical" evidence="6">
    <location>
        <begin position="273"/>
        <end position="291"/>
    </location>
</feature>
<feature type="transmembrane region" description="Helical" evidence="6">
    <location>
        <begin position="359"/>
        <end position="382"/>
    </location>
</feature>
<evidence type="ECO:0000313" key="8">
    <source>
        <dbReference type="EMBL" id="MFC5987654.1"/>
    </source>
</evidence>
<dbReference type="InterPro" id="IPR005829">
    <property type="entry name" value="Sugar_transporter_CS"/>
</dbReference>
<keyword evidence="4 6" id="KW-1133">Transmembrane helix</keyword>
<dbReference type="Gene3D" id="1.20.1250.20">
    <property type="entry name" value="MFS general substrate transporter like domains"/>
    <property type="match status" value="2"/>
</dbReference>
<feature type="transmembrane region" description="Helical" evidence="6">
    <location>
        <begin position="95"/>
        <end position="112"/>
    </location>
</feature>
<dbReference type="PANTHER" id="PTHR43129:SF1">
    <property type="entry name" value="FOSMIDOMYCIN RESISTANCE PROTEIN"/>
    <property type="match status" value="1"/>
</dbReference>
<sequence length="423" mass="45703">MQSRTQEAAAFPNANAAGKPVMEVRPTAFRILLAISLVHLCNDTIQAIFPAILPILKENMNLSYLQAGIIIFTLNMTSSVLQPVVGFYSDRRPSPYMLPIGMVLTTVGVLIIALSGSYVLVLMAVLLVGLGSAVFHPEASRVAYMAAGSRRGLAQSIFQVGGNAGSSLAPIMTALIFYPFGQFGAIWFTLITGLAIVVQLYIARWYGAYLATQAPQKKKVEAKKMDPAKKRRITSAICLLIFLIFVRTWYHSAISIYYPFQLMDKFDFSLKHTQIYIFIYAAAGVLGTFLGGPISDQIGRKNVLFLSIFGAAPLALLLPYADSLWAYPILFINGLILLSGWSVAVVYAQELIPGMIGTVSGLITGLAFGIGALGAVAIGGLIDLTSLNIVMTSASFLPIIGLLAWFLPSDREIKQWSTEDTGA</sequence>
<dbReference type="PROSITE" id="PS50850">
    <property type="entry name" value="MFS"/>
    <property type="match status" value="1"/>
</dbReference>
<feature type="transmembrane region" description="Helical" evidence="6">
    <location>
        <begin position="157"/>
        <end position="180"/>
    </location>
</feature>
<feature type="transmembrane region" description="Helical" evidence="6">
    <location>
        <begin position="64"/>
        <end position="88"/>
    </location>
</feature>
<feature type="transmembrane region" description="Helical" evidence="6">
    <location>
        <begin position="233"/>
        <end position="253"/>
    </location>
</feature>
<keyword evidence="9" id="KW-1185">Reference proteome</keyword>
<feature type="transmembrane region" description="Helical" evidence="6">
    <location>
        <begin position="186"/>
        <end position="212"/>
    </location>
</feature>